<comment type="caution">
    <text evidence="2">The sequence shown here is derived from an EMBL/GenBank/DDBJ whole genome shotgun (WGS) entry which is preliminary data.</text>
</comment>
<proteinExistence type="predicted"/>
<name>A0A0F9PCI2_9ZZZZ</name>
<dbReference type="PROSITE" id="PS51724">
    <property type="entry name" value="SPOR"/>
    <property type="match status" value="1"/>
</dbReference>
<dbReference type="InterPro" id="IPR036680">
    <property type="entry name" value="SPOR-like_sf"/>
</dbReference>
<dbReference type="Gene3D" id="3.30.70.1070">
    <property type="entry name" value="Sporulation related repeat"/>
    <property type="match status" value="1"/>
</dbReference>
<accession>A0A0F9PCI2</accession>
<dbReference type="InterPro" id="IPR007730">
    <property type="entry name" value="SPOR-like_dom"/>
</dbReference>
<reference evidence="2" key="1">
    <citation type="journal article" date="2015" name="Nature">
        <title>Complex archaea that bridge the gap between prokaryotes and eukaryotes.</title>
        <authorList>
            <person name="Spang A."/>
            <person name="Saw J.H."/>
            <person name="Jorgensen S.L."/>
            <person name="Zaremba-Niedzwiedzka K."/>
            <person name="Martijn J."/>
            <person name="Lind A.E."/>
            <person name="van Eijk R."/>
            <person name="Schleper C."/>
            <person name="Guy L."/>
            <person name="Ettema T.J."/>
        </authorList>
    </citation>
    <scope>NUCLEOTIDE SEQUENCE</scope>
</reference>
<dbReference type="AlphaFoldDB" id="A0A0F9PCI2"/>
<dbReference type="Pfam" id="PF05036">
    <property type="entry name" value="SPOR"/>
    <property type="match status" value="1"/>
</dbReference>
<gene>
    <name evidence="2" type="ORF">LCGC14_0843140</name>
</gene>
<evidence type="ECO:0000259" key="1">
    <source>
        <dbReference type="PROSITE" id="PS51724"/>
    </source>
</evidence>
<dbReference type="GO" id="GO:0042834">
    <property type="term" value="F:peptidoglycan binding"/>
    <property type="evidence" value="ECO:0007669"/>
    <property type="project" value="InterPro"/>
</dbReference>
<protein>
    <recommendedName>
        <fullName evidence="1">SPOR domain-containing protein</fullName>
    </recommendedName>
</protein>
<organism evidence="2">
    <name type="scientific">marine sediment metagenome</name>
    <dbReference type="NCBI Taxonomy" id="412755"/>
    <lineage>
        <taxon>unclassified sequences</taxon>
        <taxon>metagenomes</taxon>
        <taxon>ecological metagenomes</taxon>
    </lineage>
</organism>
<evidence type="ECO:0000313" key="2">
    <source>
        <dbReference type="EMBL" id="KKN29535.1"/>
    </source>
</evidence>
<dbReference type="SUPFAM" id="SSF110997">
    <property type="entry name" value="Sporulation related repeat"/>
    <property type="match status" value="1"/>
</dbReference>
<feature type="domain" description="SPOR" evidence="1">
    <location>
        <begin position="385"/>
        <end position="461"/>
    </location>
</feature>
<dbReference type="EMBL" id="LAZR01002480">
    <property type="protein sequence ID" value="KKN29535.1"/>
    <property type="molecule type" value="Genomic_DNA"/>
</dbReference>
<sequence>MKITKIVAIAVVLGVFSGGILHAQSFRDQPAEFPPMSYKGKQYVDSKGCVFIRAGIDGNVTWVPRVSRKRQGVCGFKPSNVGTAAANPSTNTNTAIQITPNNGSVAQPAARVATANVTPRPVPTRRAAPVVVRKAAPRVVRQTAPRPVVVAKVPVAVPTARVPASNVPAGGACPGRSALSQRYSGSNSRGLAVRCGPQSAPIVASQSAPIMVPQAGRVVTVPAAQRQHAGVVTTMPYERRVAGVTATTRIVPKHVAQNRLNTSANVAVPRGYKQVWTDDRLNPNRAEQNLAGRARMLLIWTNSVPRRLINQSTGRDMTAQIPLVYPYTSIEQQRRELGEVTFATRDGQLVKRIVRNTHAAPVGRKPVVSSRSATKPAVTAAPQRVQTKGNSYVQVGVYSHSANAQKTARQIAKMGMGARIGKTTRGGKTLLTVQAGPFGKASAPSALNSLRRVGFQDAYIR</sequence>